<gene>
    <name evidence="10" type="primary">potH</name>
    <name evidence="10" type="ORF">PAESOLCIP111_02902</name>
</gene>
<keyword evidence="4" id="KW-1003">Cell membrane</keyword>
<dbReference type="PANTHER" id="PTHR42929">
    <property type="entry name" value="INNER MEMBRANE ABC TRANSPORTER PERMEASE PROTEIN YDCU-RELATED-RELATED"/>
    <property type="match status" value="1"/>
</dbReference>
<comment type="similarity">
    <text evidence="2">Belongs to the binding-protein-dependent transport system permease family. CysTW subfamily.</text>
</comment>
<feature type="transmembrane region" description="Helical" evidence="8">
    <location>
        <begin position="194"/>
        <end position="227"/>
    </location>
</feature>
<organism evidence="10 11">
    <name type="scientific">Paenibacillus solanacearum</name>
    <dbReference type="NCBI Taxonomy" id="2048548"/>
    <lineage>
        <taxon>Bacteria</taxon>
        <taxon>Bacillati</taxon>
        <taxon>Bacillota</taxon>
        <taxon>Bacilli</taxon>
        <taxon>Bacillales</taxon>
        <taxon>Paenibacillaceae</taxon>
        <taxon>Paenibacillus</taxon>
    </lineage>
</organism>
<name>A0A916K1J7_9BACL</name>
<keyword evidence="7 8" id="KW-0472">Membrane</keyword>
<evidence type="ECO:0000313" key="11">
    <source>
        <dbReference type="Proteomes" id="UP000693672"/>
    </source>
</evidence>
<dbReference type="GO" id="GO:0005886">
    <property type="term" value="C:plasma membrane"/>
    <property type="evidence" value="ECO:0007669"/>
    <property type="project" value="UniProtKB-SubCell"/>
</dbReference>
<evidence type="ECO:0000256" key="5">
    <source>
        <dbReference type="ARBA" id="ARBA00022692"/>
    </source>
</evidence>
<evidence type="ECO:0000313" key="10">
    <source>
        <dbReference type="EMBL" id="CAG7627313.1"/>
    </source>
</evidence>
<keyword evidence="5 8" id="KW-0812">Transmembrane</keyword>
<accession>A0A916K1J7</accession>
<comment type="caution">
    <text evidence="10">The sequence shown here is derived from an EMBL/GenBank/DDBJ whole genome shotgun (WGS) entry which is preliminary data.</text>
</comment>
<comment type="subcellular location">
    <subcellularLocation>
        <location evidence="1 8">Cell membrane</location>
        <topology evidence="1 8">Multi-pass membrane protein</topology>
    </subcellularLocation>
</comment>
<feature type="transmembrane region" description="Helical" evidence="8">
    <location>
        <begin position="98"/>
        <end position="122"/>
    </location>
</feature>
<reference evidence="10" key="1">
    <citation type="submission" date="2021-06" db="EMBL/GenBank/DDBJ databases">
        <authorList>
            <person name="Criscuolo A."/>
        </authorList>
    </citation>
    <scope>NUCLEOTIDE SEQUENCE</scope>
    <source>
        <strain evidence="10">CIP111600</strain>
    </source>
</reference>
<feature type="domain" description="ABC transmembrane type-1" evidence="9">
    <location>
        <begin position="64"/>
        <end position="270"/>
    </location>
</feature>
<dbReference type="EMBL" id="CAJVAS010000011">
    <property type="protein sequence ID" value="CAG7627313.1"/>
    <property type="molecule type" value="Genomic_DNA"/>
</dbReference>
<evidence type="ECO:0000256" key="8">
    <source>
        <dbReference type="RuleBase" id="RU363032"/>
    </source>
</evidence>
<evidence type="ECO:0000256" key="2">
    <source>
        <dbReference type="ARBA" id="ARBA00007069"/>
    </source>
</evidence>
<sequence>MRQGRSRFKQAAPLLLAPALIVLLGVFLLPMLYILLLSFQDKHEQFTFDNYMLFVKDPYYVQILWRTIKLSLYTVAACFLLGYPVAMYMAQASNKMRGFITFLIIAPHLVSVVIRNFGWVIILGEKGLVNNALLKIGMIDKPIRLMYNELGVVIGLTDSLIVYMILAIATSLYQIDGSLYKAAGILGAGKVRTFFTVVVPLTLPGMLAGSTLVFSLSMSSFVTPALMGGTSVKVLPVIAYEKIMTQLNWQVGAALSFLLLASTVALVTLFTKLVETKRYKEVFSS</sequence>
<feature type="transmembrane region" description="Helical" evidence="8">
    <location>
        <begin position="59"/>
        <end position="86"/>
    </location>
</feature>
<dbReference type="PROSITE" id="PS50928">
    <property type="entry name" value="ABC_TM1"/>
    <property type="match status" value="1"/>
</dbReference>
<protein>
    <submittedName>
        <fullName evidence="10">Putrescine transport system permease protein PotH</fullName>
    </submittedName>
</protein>
<dbReference type="Proteomes" id="UP000693672">
    <property type="component" value="Unassembled WGS sequence"/>
</dbReference>
<dbReference type="PANTHER" id="PTHR42929:SF5">
    <property type="entry name" value="ABC TRANSPORTER PERMEASE PROTEIN"/>
    <property type="match status" value="1"/>
</dbReference>
<feature type="transmembrane region" description="Helical" evidence="8">
    <location>
        <begin position="150"/>
        <end position="173"/>
    </location>
</feature>
<evidence type="ECO:0000259" key="9">
    <source>
        <dbReference type="PROSITE" id="PS50928"/>
    </source>
</evidence>
<dbReference type="InterPro" id="IPR000515">
    <property type="entry name" value="MetI-like"/>
</dbReference>
<dbReference type="GO" id="GO:0055085">
    <property type="term" value="P:transmembrane transport"/>
    <property type="evidence" value="ECO:0007669"/>
    <property type="project" value="InterPro"/>
</dbReference>
<keyword evidence="11" id="KW-1185">Reference proteome</keyword>
<keyword evidence="3 8" id="KW-0813">Transport</keyword>
<evidence type="ECO:0000256" key="4">
    <source>
        <dbReference type="ARBA" id="ARBA00022475"/>
    </source>
</evidence>
<evidence type="ECO:0000256" key="6">
    <source>
        <dbReference type="ARBA" id="ARBA00022989"/>
    </source>
</evidence>
<feature type="transmembrane region" description="Helical" evidence="8">
    <location>
        <begin position="12"/>
        <end position="39"/>
    </location>
</feature>
<evidence type="ECO:0000256" key="1">
    <source>
        <dbReference type="ARBA" id="ARBA00004651"/>
    </source>
</evidence>
<proteinExistence type="inferred from homology"/>
<dbReference type="CDD" id="cd06261">
    <property type="entry name" value="TM_PBP2"/>
    <property type="match status" value="1"/>
</dbReference>
<evidence type="ECO:0000256" key="7">
    <source>
        <dbReference type="ARBA" id="ARBA00023136"/>
    </source>
</evidence>
<feature type="transmembrane region" description="Helical" evidence="8">
    <location>
        <begin position="247"/>
        <end position="270"/>
    </location>
</feature>
<keyword evidence="6 8" id="KW-1133">Transmembrane helix</keyword>
<dbReference type="RefSeq" id="WP_218092671.1">
    <property type="nucleotide sequence ID" value="NZ_CAJVAS010000011.1"/>
</dbReference>
<dbReference type="AlphaFoldDB" id="A0A916K1J7"/>
<evidence type="ECO:0000256" key="3">
    <source>
        <dbReference type="ARBA" id="ARBA00022448"/>
    </source>
</evidence>
<dbReference type="Pfam" id="PF00528">
    <property type="entry name" value="BPD_transp_1"/>
    <property type="match status" value="1"/>
</dbReference>